<dbReference type="Proteomes" id="UP001499942">
    <property type="component" value="Unassembled WGS sequence"/>
</dbReference>
<protein>
    <recommendedName>
        <fullName evidence="5">Amino acid adenylation domain-containing protein</fullName>
    </recommendedName>
</protein>
<gene>
    <name evidence="3" type="ORF">GCM10010393_37550</name>
</gene>
<comment type="caution">
    <text evidence="3">The sequence shown here is derived from an EMBL/GenBank/DDBJ whole genome shotgun (WGS) entry which is preliminary data.</text>
</comment>
<sequence>MTGPAVAPGVTAAPTAGGSRPSLIHEAVARHAARNPDAVALVDGDRRVSYAELDAAADAWAAELLVRGAGPGGFVPVVLARSATLVAALLGVLKTGAAYAALDPGWPVGRLRSVAGMLAPRVTVAADGRETWAEGAWCGPAAHGLLPGASSRAPATHRPAGWRGPRPPVDGARPATVFFTSGTTGRPKAVVSGHRATLSLFDGCFEPFTSTGPRPPVMPQAAPVSWDGFTLEVWGPLVNGGTSVLLDGGYLLPGTLRALVEREGVDTVWLTASLFHLFVDEDPGCFEGTRHVLTGGERLSVSRVRAFLDRHPAVGLTNGYGPVETCVFTTARRVRRSDCDVPSGIPVGTPVPGRRVHILTGGRPAAPGTTGEICVSGDGIALGYLGDPELTARVFPTVAVDGVPTRMYRTGDLGFQDADGMVHFTGRADRQVKVRGHRVEPEEVEAVVRTVPGVADCAVVPVPGPSGGYERLALFYTASPRADTPPPPRAVRRELAARLPRHLVPDLVRGPAELPLTANGKLDRSALLRSLGPLGSGTEAGA</sequence>
<dbReference type="SUPFAM" id="SSF56801">
    <property type="entry name" value="Acetyl-CoA synthetase-like"/>
    <property type="match status" value="1"/>
</dbReference>
<dbReference type="PANTHER" id="PTHR45527">
    <property type="entry name" value="NONRIBOSOMAL PEPTIDE SYNTHETASE"/>
    <property type="match status" value="1"/>
</dbReference>
<proteinExistence type="predicted"/>
<keyword evidence="4" id="KW-1185">Reference proteome</keyword>
<dbReference type="PROSITE" id="PS00455">
    <property type="entry name" value="AMP_BINDING"/>
    <property type="match status" value="1"/>
</dbReference>
<name>A0ABN3MHD9_9ACTN</name>
<dbReference type="Gene3D" id="3.40.50.12780">
    <property type="entry name" value="N-terminal domain of ligase-like"/>
    <property type="match status" value="1"/>
</dbReference>
<organism evidence="3 4">
    <name type="scientific">Streptomyces gobitricini</name>
    <dbReference type="NCBI Taxonomy" id="68211"/>
    <lineage>
        <taxon>Bacteria</taxon>
        <taxon>Bacillati</taxon>
        <taxon>Actinomycetota</taxon>
        <taxon>Actinomycetes</taxon>
        <taxon>Kitasatosporales</taxon>
        <taxon>Streptomycetaceae</taxon>
        <taxon>Streptomyces</taxon>
    </lineage>
</organism>
<reference evidence="3 4" key="1">
    <citation type="journal article" date="2019" name="Int. J. Syst. Evol. Microbiol.">
        <title>The Global Catalogue of Microorganisms (GCM) 10K type strain sequencing project: providing services to taxonomists for standard genome sequencing and annotation.</title>
        <authorList>
            <consortium name="The Broad Institute Genomics Platform"/>
            <consortium name="The Broad Institute Genome Sequencing Center for Infectious Disease"/>
            <person name="Wu L."/>
            <person name="Ma J."/>
        </authorList>
    </citation>
    <scope>NUCLEOTIDE SEQUENCE [LARGE SCALE GENOMIC DNA]</scope>
    <source>
        <strain evidence="3 4">JCM 5062</strain>
    </source>
</reference>
<dbReference type="InterPro" id="IPR042099">
    <property type="entry name" value="ANL_N_sf"/>
</dbReference>
<dbReference type="InterPro" id="IPR010071">
    <property type="entry name" value="AA_adenyl_dom"/>
</dbReference>
<dbReference type="InterPro" id="IPR045851">
    <property type="entry name" value="AMP-bd_C_sf"/>
</dbReference>
<dbReference type="Pfam" id="PF13193">
    <property type="entry name" value="AMP-binding_C"/>
    <property type="match status" value="1"/>
</dbReference>
<evidence type="ECO:0000259" key="2">
    <source>
        <dbReference type="Pfam" id="PF13193"/>
    </source>
</evidence>
<dbReference type="EMBL" id="BAAASR010000020">
    <property type="protein sequence ID" value="GAA2501648.1"/>
    <property type="molecule type" value="Genomic_DNA"/>
</dbReference>
<dbReference type="InterPro" id="IPR000873">
    <property type="entry name" value="AMP-dep_synth/lig_dom"/>
</dbReference>
<evidence type="ECO:0000259" key="1">
    <source>
        <dbReference type="Pfam" id="PF00501"/>
    </source>
</evidence>
<feature type="domain" description="AMP-binding enzyme C-terminal" evidence="2">
    <location>
        <begin position="443"/>
        <end position="521"/>
    </location>
</feature>
<dbReference type="PANTHER" id="PTHR45527:SF1">
    <property type="entry name" value="FATTY ACID SYNTHASE"/>
    <property type="match status" value="1"/>
</dbReference>
<evidence type="ECO:0008006" key="5">
    <source>
        <dbReference type="Google" id="ProtNLM"/>
    </source>
</evidence>
<evidence type="ECO:0000313" key="3">
    <source>
        <dbReference type="EMBL" id="GAA2501648.1"/>
    </source>
</evidence>
<dbReference type="InterPro" id="IPR025110">
    <property type="entry name" value="AMP-bd_C"/>
</dbReference>
<dbReference type="InterPro" id="IPR020845">
    <property type="entry name" value="AMP-binding_CS"/>
</dbReference>
<dbReference type="Gene3D" id="3.30.300.30">
    <property type="match status" value="1"/>
</dbReference>
<feature type="domain" description="AMP-dependent synthetase/ligase" evidence="1">
    <location>
        <begin position="29"/>
        <end position="385"/>
    </location>
</feature>
<accession>A0ABN3MHD9</accession>
<evidence type="ECO:0000313" key="4">
    <source>
        <dbReference type="Proteomes" id="UP001499942"/>
    </source>
</evidence>
<dbReference type="RefSeq" id="WP_344362622.1">
    <property type="nucleotide sequence ID" value="NZ_BAAASR010000020.1"/>
</dbReference>
<dbReference type="NCBIfam" id="TIGR01733">
    <property type="entry name" value="AA-adenyl-dom"/>
    <property type="match status" value="1"/>
</dbReference>
<dbReference type="Pfam" id="PF00501">
    <property type="entry name" value="AMP-binding"/>
    <property type="match status" value="1"/>
</dbReference>